<keyword evidence="1" id="KW-0805">Transcription regulation</keyword>
<dbReference type="SUPFAM" id="SSF46785">
    <property type="entry name" value="Winged helix' DNA-binding domain"/>
    <property type="match status" value="2"/>
</dbReference>
<reference evidence="5 6" key="1">
    <citation type="journal article" date="2021" name="ACS Chem. Biol.">
        <title>Genomic-Led Discovery of a Novel Glycopeptide Antibiotic by Nonomuraea coxensis DSM 45129.</title>
        <authorList>
            <person name="Yushchuk O."/>
            <person name="Vior N.M."/>
            <person name="Andreo-Vidal A."/>
            <person name="Berini F."/>
            <person name="Ruckert C."/>
            <person name="Busche T."/>
            <person name="Binda E."/>
            <person name="Kalinowski J."/>
            <person name="Truman A.W."/>
            <person name="Marinelli F."/>
        </authorList>
    </citation>
    <scope>NUCLEOTIDE SEQUENCE [LARGE SCALE GENOMIC DNA]</scope>
    <source>
        <strain evidence="5 6">DSM 45129</strain>
    </source>
</reference>
<feature type="domain" description="HTH gntR-type" evidence="4">
    <location>
        <begin position="98"/>
        <end position="166"/>
    </location>
</feature>
<organism evidence="5 6">
    <name type="scientific">Nonomuraea coxensis DSM 45129</name>
    <dbReference type="NCBI Taxonomy" id="1122611"/>
    <lineage>
        <taxon>Bacteria</taxon>
        <taxon>Bacillati</taxon>
        <taxon>Actinomycetota</taxon>
        <taxon>Actinomycetes</taxon>
        <taxon>Streptosporangiales</taxon>
        <taxon>Streptosporangiaceae</taxon>
        <taxon>Nonomuraea</taxon>
    </lineage>
</organism>
<keyword evidence="3" id="KW-0804">Transcription</keyword>
<protein>
    <submittedName>
        <fullName evidence="5">HTH-type transcriptional repressor YvoA</fullName>
    </submittedName>
</protein>
<name>A0ABX8TVX5_9ACTN</name>
<evidence type="ECO:0000313" key="6">
    <source>
        <dbReference type="Proteomes" id="UP000824681"/>
    </source>
</evidence>
<proteinExistence type="predicted"/>
<dbReference type="InterPro" id="IPR036390">
    <property type="entry name" value="WH_DNA-bd_sf"/>
</dbReference>
<dbReference type="InterPro" id="IPR036388">
    <property type="entry name" value="WH-like_DNA-bd_sf"/>
</dbReference>
<accession>A0ABX8TVX5</accession>
<dbReference type="Pfam" id="PF00392">
    <property type="entry name" value="GntR"/>
    <property type="match status" value="2"/>
</dbReference>
<dbReference type="InterPro" id="IPR050679">
    <property type="entry name" value="Bact_HTH_transcr_reg"/>
</dbReference>
<dbReference type="InterPro" id="IPR000524">
    <property type="entry name" value="Tscrpt_reg_HTH_GntR"/>
</dbReference>
<keyword evidence="2" id="KW-0238">DNA-binding</keyword>
<keyword evidence="6" id="KW-1185">Reference proteome</keyword>
<evidence type="ECO:0000256" key="3">
    <source>
        <dbReference type="ARBA" id="ARBA00023163"/>
    </source>
</evidence>
<gene>
    <name evidence="5" type="primary">yvoA3</name>
    <name evidence="5" type="ORF">Nocox_10085</name>
</gene>
<dbReference type="PANTHER" id="PTHR44846:SF1">
    <property type="entry name" value="MANNOSYL-D-GLYCERATE TRANSPORT_METABOLISM SYSTEM REPRESSOR MNGR-RELATED"/>
    <property type="match status" value="1"/>
</dbReference>
<dbReference type="Gene3D" id="1.10.10.10">
    <property type="entry name" value="Winged helix-like DNA-binding domain superfamily/Winged helix DNA-binding domain"/>
    <property type="match status" value="2"/>
</dbReference>
<evidence type="ECO:0000313" key="5">
    <source>
        <dbReference type="EMBL" id="QYC39637.1"/>
    </source>
</evidence>
<evidence type="ECO:0000259" key="4">
    <source>
        <dbReference type="PROSITE" id="PS50949"/>
    </source>
</evidence>
<dbReference type="CDD" id="cd07377">
    <property type="entry name" value="WHTH_GntR"/>
    <property type="match status" value="2"/>
</dbReference>
<dbReference type="EMBL" id="CP068985">
    <property type="protein sequence ID" value="QYC39637.1"/>
    <property type="molecule type" value="Genomic_DNA"/>
</dbReference>
<sequence>MICQVLYLFAYVSCVLDYDGDTHIYLQIADIIRRRVAGLSSGHPVPSEADIQQEFGVARTTARRAIHILREEGLVYTVQGEGAFVGTPDEAPRKKRKVPLYQQIASDIAEQIKSGEFGPRRPIPGEAALVSQYGVARETVRRAMALLREQGWIYTVAQRGSYVSPKESWPQA</sequence>
<dbReference type="SMART" id="SM00345">
    <property type="entry name" value="HTH_GNTR"/>
    <property type="match status" value="2"/>
</dbReference>
<evidence type="ECO:0000256" key="1">
    <source>
        <dbReference type="ARBA" id="ARBA00023015"/>
    </source>
</evidence>
<dbReference type="PRINTS" id="PR00035">
    <property type="entry name" value="HTHGNTR"/>
</dbReference>
<dbReference type="PROSITE" id="PS50949">
    <property type="entry name" value="HTH_GNTR"/>
    <property type="match status" value="2"/>
</dbReference>
<evidence type="ECO:0000256" key="2">
    <source>
        <dbReference type="ARBA" id="ARBA00023125"/>
    </source>
</evidence>
<dbReference type="Proteomes" id="UP000824681">
    <property type="component" value="Chromosome"/>
</dbReference>
<dbReference type="PANTHER" id="PTHR44846">
    <property type="entry name" value="MANNOSYL-D-GLYCERATE TRANSPORT/METABOLISM SYSTEM REPRESSOR MNGR-RELATED"/>
    <property type="match status" value="1"/>
</dbReference>
<feature type="domain" description="HTH gntR-type" evidence="4">
    <location>
        <begin position="22"/>
        <end position="88"/>
    </location>
</feature>